<dbReference type="InterPro" id="IPR036866">
    <property type="entry name" value="RibonucZ/Hydroxyglut_hydro"/>
</dbReference>
<gene>
    <name evidence="1" type="ORF">SAMN04488108_0457</name>
</gene>
<dbReference type="PANTHER" id="PTHR30619:SF1">
    <property type="entry name" value="RECOMBINATION PROTEIN 2"/>
    <property type="match status" value="1"/>
</dbReference>
<dbReference type="EMBL" id="FRXN01000001">
    <property type="protein sequence ID" value="SHO59929.1"/>
    <property type="molecule type" value="Genomic_DNA"/>
</dbReference>
<organism evidence="1 2">
    <name type="scientific">Algoriphagus zhangzhouensis</name>
    <dbReference type="NCBI Taxonomy" id="1073327"/>
    <lineage>
        <taxon>Bacteria</taxon>
        <taxon>Pseudomonadati</taxon>
        <taxon>Bacteroidota</taxon>
        <taxon>Cytophagia</taxon>
        <taxon>Cytophagales</taxon>
        <taxon>Cyclobacteriaceae</taxon>
        <taxon>Algoriphagus</taxon>
    </lineage>
</organism>
<dbReference type="PANTHER" id="PTHR30619">
    <property type="entry name" value="DNA INTERNALIZATION/COMPETENCE PROTEIN COMEC/REC2"/>
    <property type="match status" value="1"/>
</dbReference>
<dbReference type="InterPro" id="IPR052159">
    <property type="entry name" value="Competence_DNA_uptake"/>
</dbReference>
<dbReference type="Proteomes" id="UP000184609">
    <property type="component" value="Unassembled WGS sequence"/>
</dbReference>
<protein>
    <submittedName>
        <fullName evidence="1">Competence protein ComEC</fullName>
    </submittedName>
</protein>
<keyword evidence="2" id="KW-1185">Reference proteome</keyword>
<dbReference type="AlphaFoldDB" id="A0A1M7Z4Y5"/>
<dbReference type="OrthoDB" id="1496073at2"/>
<proteinExistence type="predicted"/>
<dbReference type="Gene3D" id="3.60.15.10">
    <property type="entry name" value="Ribonuclease Z/Hydroxyacylglutathione hydrolase-like"/>
    <property type="match status" value="1"/>
</dbReference>
<accession>A0A1M7Z4Y5</accession>
<name>A0A1M7Z4Y5_9BACT</name>
<dbReference type="STRING" id="1073327.SAMN04488108_0457"/>
<reference evidence="2" key="1">
    <citation type="submission" date="2016-12" db="EMBL/GenBank/DDBJ databases">
        <authorList>
            <person name="Varghese N."/>
            <person name="Submissions S."/>
        </authorList>
    </citation>
    <scope>NUCLEOTIDE SEQUENCE [LARGE SCALE GENOMIC DNA]</scope>
    <source>
        <strain evidence="2">DSM 25035</strain>
    </source>
</reference>
<dbReference type="SUPFAM" id="SSF56281">
    <property type="entry name" value="Metallo-hydrolase/oxidoreductase"/>
    <property type="match status" value="1"/>
</dbReference>
<dbReference type="RefSeq" id="WP_134204304.1">
    <property type="nucleotide sequence ID" value="NZ_FRXN01000001.1"/>
</dbReference>
<sequence length="291" mass="33228">MTYITRFRAYQLDSAGSLFSYYKEGQFTLVEARLPKGGIEVLEEELAICGVDQINVLHITSWDTDHMRFLELTQILNKFRPDLIEVPSYEPESEEGKRNKRVLEGYDEIHSKYVKNVRYCTQSWFKGLSVAAAKGTNHVVCPSEFEGDCKNDMSLIKLFRSGGFNVSSFGDCESREISDRLGRSSIFTSELDVMILAHHGANNGFTNEEFLKRTNPILAVCNSNYDNQYEHPKQEIRDILFKLKIPVFTTKTGDIIIYQQIGSSRAEVFNLISDNLKLSSKGTFTPKRFKP</sequence>
<evidence type="ECO:0000313" key="2">
    <source>
        <dbReference type="Proteomes" id="UP000184609"/>
    </source>
</evidence>
<evidence type="ECO:0000313" key="1">
    <source>
        <dbReference type="EMBL" id="SHO59929.1"/>
    </source>
</evidence>